<dbReference type="PRINTS" id="PR01210">
    <property type="entry name" value="GGTRANSPTASE"/>
</dbReference>
<evidence type="ECO:0000313" key="3">
    <source>
        <dbReference type="EMBL" id="EKC41163.1"/>
    </source>
</evidence>
<dbReference type="InterPro" id="IPR036956">
    <property type="entry name" value="Impact_N_sf"/>
</dbReference>
<dbReference type="InParanoid" id="K1R5Z8"/>
<keyword evidence="3" id="KW-0808">Transferase</keyword>
<dbReference type="Gene3D" id="3.30.230.30">
    <property type="entry name" value="Impact, N-terminal domain"/>
    <property type="match status" value="1"/>
</dbReference>
<dbReference type="AlphaFoldDB" id="K1R5Z8"/>
<dbReference type="Pfam" id="PF01205">
    <property type="entry name" value="Impact_N"/>
    <property type="match status" value="1"/>
</dbReference>
<dbReference type="HOGENOM" id="CLU_466351_0_0_1"/>
<dbReference type="InterPro" id="IPR043138">
    <property type="entry name" value="GGT_lsub"/>
</dbReference>
<dbReference type="PANTHER" id="PTHR43881:SF1">
    <property type="entry name" value="GAMMA-GLUTAMYLTRANSPEPTIDASE (AFU_ORTHOLOGUE AFUA_4G13580)"/>
    <property type="match status" value="1"/>
</dbReference>
<dbReference type="GO" id="GO:0016740">
    <property type="term" value="F:transferase activity"/>
    <property type="evidence" value="ECO:0007669"/>
    <property type="project" value="UniProtKB-KW"/>
</dbReference>
<dbReference type="Pfam" id="PF01019">
    <property type="entry name" value="G_glu_transpept"/>
    <property type="match status" value="1"/>
</dbReference>
<dbReference type="InterPro" id="IPR029055">
    <property type="entry name" value="Ntn_hydrolases_N"/>
</dbReference>
<accession>K1R5Z8</accession>
<evidence type="ECO:0000256" key="1">
    <source>
        <dbReference type="SAM" id="MobiDB-lite"/>
    </source>
</evidence>
<feature type="domain" description="Impact N-terminal" evidence="2">
    <location>
        <begin position="102"/>
        <end position="187"/>
    </location>
</feature>
<dbReference type="InterPro" id="IPR043137">
    <property type="entry name" value="GGT_ssub_C"/>
</dbReference>
<protein>
    <submittedName>
        <fullName evidence="3">Putative gamma-glutamyltransferase ywrD</fullName>
    </submittedName>
</protein>
<feature type="region of interest" description="Disordered" evidence="1">
    <location>
        <begin position="1"/>
        <end position="79"/>
    </location>
</feature>
<dbReference type="SUPFAM" id="SSF56235">
    <property type="entry name" value="N-terminal nucleophile aminohydrolases (Ntn hydrolases)"/>
    <property type="match status" value="1"/>
</dbReference>
<reference evidence="3" key="1">
    <citation type="journal article" date="2012" name="Nature">
        <title>The oyster genome reveals stress adaptation and complexity of shell formation.</title>
        <authorList>
            <person name="Zhang G."/>
            <person name="Fang X."/>
            <person name="Guo X."/>
            <person name="Li L."/>
            <person name="Luo R."/>
            <person name="Xu F."/>
            <person name="Yang P."/>
            <person name="Zhang L."/>
            <person name="Wang X."/>
            <person name="Qi H."/>
            <person name="Xiong Z."/>
            <person name="Que H."/>
            <person name="Xie Y."/>
            <person name="Holland P.W."/>
            <person name="Paps J."/>
            <person name="Zhu Y."/>
            <person name="Wu F."/>
            <person name="Chen Y."/>
            <person name="Wang J."/>
            <person name="Peng C."/>
            <person name="Meng J."/>
            <person name="Yang L."/>
            <person name="Liu J."/>
            <person name="Wen B."/>
            <person name="Zhang N."/>
            <person name="Huang Z."/>
            <person name="Zhu Q."/>
            <person name="Feng Y."/>
            <person name="Mount A."/>
            <person name="Hedgecock D."/>
            <person name="Xu Z."/>
            <person name="Liu Y."/>
            <person name="Domazet-Loso T."/>
            <person name="Du Y."/>
            <person name="Sun X."/>
            <person name="Zhang S."/>
            <person name="Liu B."/>
            <person name="Cheng P."/>
            <person name="Jiang X."/>
            <person name="Li J."/>
            <person name="Fan D."/>
            <person name="Wang W."/>
            <person name="Fu W."/>
            <person name="Wang T."/>
            <person name="Wang B."/>
            <person name="Zhang J."/>
            <person name="Peng Z."/>
            <person name="Li Y."/>
            <person name="Li N."/>
            <person name="Wang J."/>
            <person name="Chen M."/>
            <person name="He Y."/>
            <person name="Tan F."/>
            <person name="Song X."/>
            <person name="Zheng Q."/>
            <person name="Huang R."/>
            <person name="Yang H."/>
            <person name="Du X."/>
            <person name="Chen L."/>
            <person name="Yang M."/>
            <person name="Gaffney P.M."/>
            <person name="Wang S."/>
            <person name="Luo L."/>
            <person name="She Z."/>
            <person name="Ming Y."/>
            <person name="Huang W."/>
            <person name="Zhang S."/>
            <person name="Huang B."/>
            <person name="Zhang Y."/>
            <person name="Qu T."/>
            <person name="Ni P."/>
            <person name="Miao G."/>
            <person name="Wang J."/>
            <person name="Wang Q."/>
            <person name="Steinberg C.E."/>
            <person name="Wang H."/>
            <person name="Li N."/>
            <person name="Qian L."/>
            <person name="Zhang G."/>
            <person name="Li Y."/>
            <person name="Yang H."/>
            <person name="Liu X."/>
            <person name="Wang J."/>
            <person name="Yin Y."/>
            <person name="Wang J."/>
        </authorList>
    </citation>
    <scope>NUCLEOTIDE SEQUENCE [LARGE SCALE GENOMIC DNA]</scope>
    <source>
        <strain evidence="3">05x7-T-G4-1.051#20</strain>
    </source>
</reference>
<gene>
    <name evidence="3" type="ORF">CGI_10010015</name>
</gene>
<feature type="compositionally biased region" description="Basic and acidic residues" evidence="1">
    <location>
        <begin position="1"/>
        <end position="27"/>
    </location>
</feature>
<sequence>MADKQKTDKRTEKKQPENPKKTPDKKLVQLSLHKVPDSIRNALVSDKTAPKKQKRVDSSDNDSPLGASPGVSGTRPTAEEVISGDQVKITVNKGKHIEDNQNRFESHATAVNSYKQVKESLIEILRLPTISSASHNVYAYRFAGSDGMVHEGSEDDGEHGAGRTLLSAMNDNGIQNALIVVSRWFGNKIATPYRDSDCPEGAPVGLGVNNDILKAGGNAADAAVAMAATLNVTEPCSTGIGGDAFCLFYDAKRRKVECVNGSGRAPSKLTLDLLHQQGYSTYKPYPDQTHGHSVTVPGAPAAWVDTVERFGSGKLSMLEVLRPAIELAETGFPVQQIAASFWNKGSHLLSDPNNYYGKDMLLNGRAPRHGEVVRLPLLANTFKELGTHGKPGFYSGRVAKAIAEVVQQHGGVMTTEDLASHVTTFEDPISADYKGYRVWEVPPNGQGITTLMALNILEGMDLKGMGHNSAEYLHSLSESFKLSFADTTWFCADMSQIEVPVSELLSKDYAAKRRSQIKPDSVLSDVQHGGISVGSDTVYFTTADCDGNACSFINSNFMGFGTGFVPEGCGFTLQVTKHTVGSHYR</sequence>
<proteinExistence type="predicted"/>
<dbReference type="InterPro" id="IPR020568">
    <property type="entry name" value="Ribosomal_Su5_D2-typ_SF"/>
</dbReference>
<dbReference type="InterPro" id="IPR001498">
    <property type="entry name" value="Impact_N"/>
</dbReference>
<name>K1R5Z8_MAGGI</name>
<dbReference type="PANTHER" id="PTHR43881">
    <property type="entry name" value="GAMMA-GLUTAMYLTRANSPEPTIDASE (AFU_ORTHOLOGUE AFUA_4G13580)"/>
    <property type="match status" value="1"/>
</dbReference>
<dbReference type="SUPFAM" id="SSF54211">
    <property type="entry name" value="Ribosomal protein S5 domain 2-like"/>
    <property type="match status" value="1"/>
</dbReference>
<dbReference type="Gene3D" id="1.10.246.130">
    <property type="match status" value="1"/>
</dbReference>
<dbReference type="InterPro" id="IPR052896">
    <property type="entry name" value="GGT-like_enzyme"/>
</dbReference>
<dbReference type="EMBL" id="JH816706">
    <property type="protein sequence ID" value="EKC41163.1"/>
    <property type="molecule type" value="Genomic_DNA"/>
</dbReference>
<evidence type="ECO:0000259" key="2">
    <source>
        <dbReference type="Pfam" id="PF01205"/>
    </source>
</evidence>
<dbReference type="Gene3D" id="3.60.20.40">
    <property type="match status" value="1"/>
</dbReference>
<organism evidence="3">
    <name type="scientific">Magallana gigas</name>
    <name type="common">Pacific oyster</name>
    <name type="synonym">Crassostrea gigas</name>
    <dbReference type="NCBI Taxonomy" id="29159"/>
    <lineage>
        <taxon>Eukaryota</taxon>
        <taxon>Metazoa</taxon>
        <taxon>Spiralia</taxon>
        <taxon>Lophotrochozoa</taxon>
        <taxon>Mollusca</taxon>
        <taxon>Bivalvia</taxon>
        <taxon>Autobranchia</taxon>
        <taxon>Pteriomorphia</taxon>
        <taxon>Ostreida</taxon>
        <taxon>Ostreoidea</taxon>
        <taxon>Ostreidae</taxon>
        <taxon>Magallana</taxon>
    </lineage>
</organism>